<name>A0ABR1D499_NECAM</name>
<dbReference type="EMBL" id="JAVFWL010000003">
    <property type="protein sequence ID" value="KAK6745349.1"/>
    <property type="molecule type" value="Genomic_DNA"/>
</dbReference>
<organism evidence="1 2">
    <name type="scientific">Necator americanus</name>
    <name type="common">Human hookworm</name>
    <dbReference type="NCBI Taxonomy" id="51031"/>
    <lineage>
        <taxon>Eukaryota</taxon>
        <taxon>Metazoa</taxon>
        <taxon>Ecdysozoa</taxon>
        <taxon>Nematoda</taxon>
        <taxon>Chromadorea</taxon>
        <taxon>Rhabditida</taxon>
        <taxon>Rhabditina</taxon>
        <taxon>Rhabditomorpha</taxon>
        <taxon>Strongyloidea</taxon>
        <taxon>Ancylostomatidae</taxon>
        <taxon>Bunostominae</taxon>
        <taxon>Necator</taxon>
    </lineage>
</organism>
<keyword evidence="2" id="KW-1185">Reference proteome</keyword>
<dbReference type="Proteomes" id="UP001303046">
    <property type="component" value="Unassembled WGS sequence"/>
</dbReference>
<sequence length="89" mass="10235">MTQRASYLSLMGFAKKFDHRAAGISPMGLISRGIQSLTALVQRYNVEGIPDQRKTPLTFPIRKKDDQEDLRTYRLICLLSVLYKVFTKK</sequence>
<reference evidence="1 2" key="1">
    <citation type="submission" date="2023-08" db="EMBL/GenBank/DDBJ databases">
        <title>A Necator americanus chromosomal reference genome.</title>
        <authorList>
            <person name="Ilik V."/>
            <person name="Petrzelkova K.J."/>
            <person name="Pardy F."/>
            <person name="Fuh T."/>
            <person name="Niatou-Singa F.S."/>
            <person name="Gouil Q."/>
            <person name="Baker L."/>
            <person name="Ritchie M.E."/>
            <person name="Jex A.R."/>
            <person name="Gazzola D."/>
            <person name="Li H."/>
            <person name="Toshio Fujiwara R."/>
            <person name="Zhan B."/>
            <person name="Aroian R.V."/>
            <person name="Pafco B."/>
            <person name="Schwarz E.M."/>
        </authorList>
    </citation>
    <scope>NUCLEOTIDE SEQUENCE [LARGE SCALE GENOMIC DNA]</scope>
    <source>
        <strain evidence="1 2">Aroian</strain>
        <tissue evidence="1">Whole animal</tissue>
    </source>
</reference>
<protein>
    <submittedName>
        <fullName evidence="1">Uncharacterized protein</fullName>
    </submittedName>
</protein>
<comment type="caution">
    <text evidence="1">The sequence shown here is derived from an EMBL/GenBank/DDBJ whole genome shotgun (WGS) entry which is preliminary data.</text>
</comment>
<gene>
    <name evidence="1" type="primary">Necator_chrIII.g12606</name>
    <name evidence="1" type="ORF">RB195_011839</name>
</gene>
<proteinExistence type="predicted"/>
<accession>A0ABR1D499</accession>
<evidence type="ECO:0000313" key="2">
    <source>
        <dbReference type="Proteomes" id="UP001303046"/>
    </source>
</evidence>
<evidence type="ECO:0000313" key="1">
    <source>
        <dbReference type="EMBL" id="KAK6745349.1"/>
    </source>
</evidence>